<feature type="compositionally biased region" description="Basic and acidic residues" evidence="1">
    <location>
        <begin position="127"/>
        <end position="136"/>
    </location>
</feature>
<evidence type="ECO:0008006" key="4">
    <source>
        <dbReference type="Google" id="ProtNLM"/>
    </source>
</evidence>
<reference evidence="2" key="1">
    <citation type="submission" date="2013-10" db="EMBL/GenBank/DDBJ databases">
        <title>Genomic analysis of the causative agents of coccidiosis in chickens.</title>
        <authorList>
            <person name="Reid A.J."/>
            <person name="Blake D."/>
            <person name="Billington K."/>
            <person name="Browne H."/>
            <person name="Dunn M."/>
            <person name="Hung S."/>
            <person name="Kawahara F."/>
            <person name="Miranda-Saavedra D."/>
            <person name="Mourier T."/>
            <person name="Nagra H."/>
            <person name="Otto T.D."/>
            <person name="Rawlings N."/>
            <person name="Sanchez A."/>
            <person name="Sanders M."/>
            <person name="Subramaniam C."/>
            <person name="Tay Y."/>
            <person name="Dear P."/>
            <person name="Doerig C."/>
            <person name="Gruber A."/>
            <person name="Parkinson J."/>
            <person name="Shirley M."/>
            <person name="Wan K.L."/>
            <person name="Berriman M."/>
            <person name="Tomley F."/>
            <person name="Pain A."/>
        </authorList>
    </citation>
    <scope>NUCLEOTIDE SEQUENCE [LARGE SCALE GENOMIC DNA]</scope>
    <source>
        <strain evidence="2">Weybridge</strain>
    </source>
</reference>
<proteinExistence type="predicted"/>
<evidence type="ECO:0000313" key="2">
    <source>
        <dbReference type="EMBL" id="CDJ61436.1"/>
    </source>
</evidence>
<dbReference type="PANTHER" id="PTHR13282:SF6">
    <property type="entry name" value="PROTEIN FAM32A"/>
    <property type="match status" value="1"/>
</dbReference>
<feature type="compositionally biased region" description="Polar residues" evidence="1">
    <location>
        <begin position="79"/>
        <end position="88"/>
    </location>
</feature>
<name>U6MBL2_EIMMA</name>
<protein>
    <recommendedName>
        <fullName evidence="4">Protein FAM32A</fullName>
    </recommendedName>
</protein>
<sequence length="210" mass="22725">MSSFDTAVRGALRFKRNSEALVADDKRRKKKKKNKASKDEDAGGPAVADLPPELANDPEAIAAAAAVREGKQQPGVLLNSGSNKSSAGDESPAGVSQDGGAGSVETPDKEVHGKERKENEEDDAEKDADSRSRSGEASRASASPDVEALLAEVNPKWTRAQKAFYLARKAREAERIKKQLQLTHRQRMEKFNKHLASLSEHFDQPRVGPG</sequence>
<feature type="region of interest" description="Disordered" evidence="1">
    <location>
        <begin position="17"/>
        <end position="147"/>
    </location>
</feature>
<evidence type="ECO:0000256" key="1">
    <source>
        <dbReference type="SAM" id="MobiDB-lite"/>
    </source>
</evidence>
<gene>
    <name evidence="2" type="ORF">EMWEY_00001250</name>
</gene>
<reference evidence="2" key="2">
    <citation type="submission" date="2013-10" db="EMBL/GenBank/DDBJ databases">
        <authorList>
            <person name="Aslett M."/>
        </authorList>
    </citation>
    <scope>NUCLEOTIDE SEQUENCE [LARGE SCALE GENOMIC DNA]</scope>
    <source>
        <strain evidence="2">Weybridge</strain>
    </source>
</reference>
<dbReference type="Proteomes" id="UP000030763">
    <property type="component" value="Unassembled WGS sequence"/>
</dbReference>
<evidence type="ECO:0000313" key="3">
    <source>
        <dbReference type="Proteomes" id="UP000030763"/>
    </source>
</evidence>
<dbReference type="OrthoDB" id="205403at2759"/>
<keyword evidence="3" id="KW-1185">Reference proteome</keyword>
<dbReference type="EMBL" id="HG722088">
    <property type="protein sequence ID" value="CDJ61436.1"/>
    <property type="molecule type" value="Genomic_DNA"/>
</dbReference>
<dbReference type="GO" id="GO:0005730">
    <property type="term" value="C:nucleolus"/>
    <property type="evidence" value="ECO:0007669"/>
    <property type="project" value="TreeGrafter"/>
</dbReference>
<dbReference type="PANTHER" id="PTHR13282">
    <property type="entry name" value="PROTEIN FAM32A"/>
    <property type="match status" value="1"/>
</dbReference>
<dbReference type="InterPro" id="IPR013865">
    <property type="entry name" value="FAM32A"/>
</dbReference>
<dbReference type="VEuPathDB" id="ToxoDB:EMWEY_00001250"/>
<dbReference type="RefSeq" id="XP_013338086.1">
    <property type="nucleotide sequence ID" value="XM_013482632.1"/>
</dbReference>
<dbReference type="GeneID" id="25334111"/>
<feature type="compositionally biased region" description="Basic and acidic residues" evidence="1">
    <location>
        <begin position="106"/>
        <end position="119"/>
    </location>
</feature>
<organism evidence="2 3">
    <name type="scientific">Eimeria maxima</name>
    <name type="common">Coccidian parasite</name>
    <dbReference type="NCBI Taxonomy" id="5804"/>
    <lineage>
        <taxon>Eukaryota</taxon>
        <taxon>Sar</taxon>
        <taxon>Alveolata</taxon>
        <taxon>Apicomplexa</taxon>
        <taxon>Conoidasida</taxon>
        <taxon>Coccidia</taxon>
        <taxon>Eucoccidiorida</taxon>
        <taxon>Eimeriorina</taxon>
        <taxon>Eimeriidae</taxon>
        <taxon>Eimeria</taxon>
    </lineage>
</organism>
<dbReference type="OMA" id="QRMEKFN"/>
<accession>U6MBL2</accession>
<dbReference type="AlphaFoldDB" id="U6MBL2"/>